<organism evidence="1 2">
    <name type="scientific">Sporosarcina globispora</name>
    <name type="common">Bacillus globisporus</name>
    <dbReference type="NCBI Taxonomy" id="1459"/>
    <lineage>
        <taxon>Bacteria</taxon>
        <taxon>Bacillati</taxon>
        <taxon>Bacillota</taxon>
        <taxon>Bacilli</taxon>
        <taxon>Bacillales</taxon>
        <taxon>Caryophanaceae</taxon>
        <taxon>Sporosarcina</taxon>
    </lineage>
</organism>
<evidence type="ECO:0000313" key="2">
    <source>
        <dbReference type="Proteomes" id="UP000037109"/>
    </source>
</evidence>
<dbReference type="AlphaFoldDB" id="A0A0M0GGE0"/>
<comment type="caution">
    <text evidence="1">The sequence shown here is derived from an EMBL/GenBank/DDBJ whole genome shotgun (WGS) entry which is preliminary data.</text>
</comment>
<dbReference type="PATRIC" id="fig|1459.3.peg.4523"/>
<evidence type="ECO:0000313" key="1">
    <source>
        <dbReference type="EMBL" id="KON88934.1"/>
    </source>
</evidence>
<name>A0A0M0GGE0_SPOGL</name>
<dbReference type="RefSeq" id="WP_053436320.1">
    <property type="nucleotide sequence ID" value="NZ_LGUF01000007.1"/>
</dbReference>
<protein>
    <submittedName>
        <fullName evidence="1">Uncharacterized protein</fullName>
    </submittedName>
</protein>
<keyword evidence="2" id="KW-1185">Reference proteome</keyword>
<dbReference type="STRING" id="1459.AF332_20500"/>
<dbReference type="OrthoDB" id="2931441at2"/>
<gene>
    <name evidence="1" type="ORF">AF332_20500</name>
</gene>
<dbReference type="Proteomes" id="UP000037109">
    <property type="component" value="Unassembled WGS sequence"/>
</dbReference>
<sequence length="72" mass="8555">MKSKNNIKPHCHVCMEEFMMGVDVVMDGTFKGIIHADCNYLPPDEIEDRGKFEDVVMRNQRWFNQFNHVIMH</sequence>
<reference evidence="2" key="1">
    <citation type="submission" date="2015-07" db="EMBL/GenBank/DDBJ databases">
        <title>Fjat-10036 dsm4.</title>
        <authorList>
            <person name="Liu B."/>
            <person name="Wang J."/>
            <person name="Zhu Y."/>
            <person name="Liu G."/>
            <person name="Chen Q."/>
            <person name="Chen Z."/>
            <person name="Lan J."/>
            <person name="Che J."/>
            <person name="Ge C."/>
            <person name="Shi H."/>
            <person name="Pan Z."/>
            <person name="Liu X."/>
        </authorList>
    </citation>
    <scope>NUCLEOTIDE SEQUENCE [LARGE SCALE GENOMIC DNA]</scope>
    <source>
        <strain evidence="2">DSM 4</strain>
    </source>
</reference>
<proteinExistence type="predicted"/>
<dbReference type="EMBL" id="LGUF01000007">
    <property type="protein sequence ID" value="KON88934.1"/>
    <property type="molecule type" value="Genomic_DNA"/>
</dbReference>
<accession>A0A0M0GGE0</accession>